<dbReference type="InterPro" id="IPR003230">
    <property type="entry name" value="DltC"/>
</dbReference>
<dbReference type="Pfam" id="PF00550">
    <property type="entry name" value="PP-binding"/>
    <property type="match status" value="1"/>
</dbReference>
<dbReference type="EMBL" id="JAGGLM010000002">
    <property type="protein sequence ID" value="MBP2032095.1"/>
    <property type="molecule type" value="Genomic_DNA"/>
</dbReference>
<dbReference type="HAMAP" id="MF_00565">
    <property type="entry name" value="DltC"/>
    <property type="match status" value="1"/>
</dbReference>
<dbReference type="SUPFAM" id="SSF47336">
    <property type="entry name" value="ACP-like"/>
    <property type="match status" value="1"/>
</dbReference>
<evidence type="ECO:0000256" key="3">
    <source>
        <dbReference type="ARBA" id="ARBA00022553"/>
    </source>
</evidence>
<organism evidence="7 8">
    <name type="scientific">Clostridium algifaecis</name>
    <dbReference type="NCBI Taxonomy" id="1472040"/>
    <lineage>
        <taxon>Bacteria</taxon>
        <taxon>Bacillati</taxon>
        <taxon>Bacillota</taxon>
        <taxon>Clostridia</taxon>
        <taxon>Eubacteriales</taxon>
        <taxon>Clostridiaceae</taxon>
        <taxon>Clostridium</taxon>
    </lineage>
</organism>
<evidence type="ECO:0000313" key="8">
    <source>
        <dbReference type="Proteomes" id="UP001519307"/>
    </source>
</evidence>
<protein>
    <recommendedName>
        <fullName evidence="5">D-alanyl carrier protein</fullName>
        <shortName evidence="5">DCP</shortName>
    </recommendedName>
    <alternativeName>
        <fullName evidence="5">D-alanine--poly(phosphoribitol) ligase subunit 2</fullName>
    </alternativeName>
</protein>
<feature type="modified residue" description="O-(pantetheine 4'-phosphoryl)serine" evidence="5">
    <location>
        <position position="34"/>
    </location>
</feature>
<dbReference type="NCBIfam" id="TIGR01688">
    <property type="entry name" value="dltC"/>
    <property type="match status" value="1"/>
</dbReference>
<gene>
    <name evidence="5" type="primary">dltC</name>
    <name evidence="7" type="ORF">J2Z42_000760</name>
</gene>
<dbReference type="GO" id="GO:0016874">
    <property type="term" value="F:ligase activity"/>
    <property type="evidence" value="ECO:0007669"/>
    <property type="project" value="UniProtKB-KW"/>
</dbReference>
<evidence type="ECO:0000256" key="4">
    <source>
        <dbReference type="ARBA" id="ARBA00023316"/>
    </source>
</evidence>
<accession>A0ABS4KPY4</accession>
<dbReference type="InterPro" id="IPR009081">
    <property type="entry name" value="PP-bd_ACP"/>
</dbReference>
<reference evidence="7 8" key="1">
    <citation type="submission" date="2021-03" db="EMBL/GenBank/DDBJ databases">
        <title>Genomic Encyclopedia of Type Strains, Phase IV (KMG-IV): sequencing the most valuable type-strain genomes for metagenomic binning, comparative biology and taxonomic classification.</title>
        <authorList>
            <person name="Goeker M."/>
        </authorList>
    </citation>
    <scope>NUCLEOTIDE SEQUENCE [LARGE SCALE GENOMIC DNA]</scope>
    <source>
        <strain evidence="7 8">DSM 28783</strain>
    </source>
</reference>
<keyword evidence="2 5" id="KW-0963">Cytoplasm</keyword>
<comment type="similarity">
    <text evidence="5">Belongs to the DltC family.</text>
</comment>
<dbReference type="InterPro" id="IPR036736">
    <property type="entry name" value="ACP-like_sf"/>
</dbReference>
<dbReference type="NCBIfam" id="NF003464">
    <property type="entry name" value="PRK05087.1"/>
    <property type="match status" value="1"/>
</dbReference>
<keyword evidence="8" id="KW-1185">Reference proteome</keyword>
<evidence type="ECO:0000256" key="2">
    <source>
        <dbReference type="ARBA" id="ARBA00022490"/>
    </source>
</evidence>
<evidence type="ECO:0000259" key="6">
    <source>
        <dbReference type="PROSITE" id="PS50075"/>
    </source>
</evidence>
<proteinExistence type="inferred from homology"/>
<sequence length="78" mass="8844">MQEKLLEILEGVCGTDEVRNDLDLDLFEDGLLDSLGVIELLLSIEDNLKISIQPTEVTREQISTPRKIINYLETKKGE</sequence>
<evidence type="ECO:0000256" key="1">
    <source>
        <dbReference type="ARBA" id="ARBA00022450"/>
    </source>
</evidence>
<feature type="domain" description="Carrier" evidence="6">
    <location>
        <begin position="1"/>
        <end position="76"/>
    </location>
</feature>
<keyword evidence="3 5" id="KW-0597">Phosphoprotein</keyword>
<comment type="caution">
    <text evidence="7">The sequence shown here is derived from an EMBL/GenBank/DDBJ whole genome shotgun (WGS) entry which is preliminary data.</text>
</comment>
<dbReference type="Proteomes" id="UP001519307">
    <property type="component" value="Unassembled WGS sequence"/>
</dbReference>
<dbReference type="RefSeq" id="WP_209701014.1">
    <property type="nucleotide sequence ID" value="NZ_JAGGLM010000002.1"/>
</dbReference>
<keyword evidence="4 5" id="KW-0961">Cell wall biogenesis/degradation</keyword>
<comment type="function">
    <text evidence="5">Carrier protein involved in the D-alanylation of lipoteichoic acid (LTA). The loading of thioester-linked D-alanine onto DltC is catalyzed by D-alanine--D-alanyl carrier protein ligase DltA. The DltC-carried D-alanyl group is further transferred to cell membrane phosphatidylglycerol (PG) by forming an ester bond, probably catalyzed by DltD. D-alanylation of LTA plays an important role in modulating the properties of the cell wall in Gram-positive bacteria, influencing the net charge of the cell wall.</text>
</comment>
<keyword evidence="1 5" id="KW-0596">Phosphopantetheine</keyword>
<comment type="subcellular location">
    <subcellularLocation>
        <location evidence="5">Cytoplasm</location>
    </subcellularLocation>
</comment>
<evidence type="ECO:0000313" key="7">
    <source>
        <dbReference type="EMBL" id="MBP2032095.1"/>
    </source>
</evidence>
<dbReference type="Gene3D" id="1.10.1200.10">
    <property type="entry name" value="ACP-like"/>
    <property type="match status" value="1"/>
</dbReference>
<comment type="pathway">
    <text evidence="5">Cell wall biogenesis; lipoteichoic acid biosynthesis.</text>
</comment>
<evidence type="ECO:0000256" key="5">
    <source>
        <dbReference type="HAMAP-Rule" id="MF_00565"/>
    </source>
</evidence>
<dbReference type="PROSITE" id="PS50075">
    <property type="entry name" value="CARRIER"/>
    <property type="match status" value="1"/>
</dbReference>
<comment type="PTM">
    <text evidence="5">4'-phosphopantetheine is transferred from CoA to a specific serine of apo-DCP.</text>
</comment>
<name>A0ABS4KPY4_9CLOT</name>
<keyword evidence="7" id="KW-0436">Ligase</keyword>